<organism evidence="1 2">
    <name type="scientific">Phaedon cochleariae</name>
    <name type="common">Mustard beetle</name>
    <dbReference type="NCBI Taxonomy" id="80249"/>
    <lineage>
        <taxon>Eukaryota</taxon>
        <taxon>Metazoa</taxon>
        <taxon>Ecdysozoa</taxon>
        <taxon>Arthropoda</taxon>
        <taxon>Hexapoda</taxon>
        <taxon>Insecta</taxon>
        <taxon>Pterygota</taxon>
        <taxon>Neoptera</taxon>
        <taxon>Endopterygota</taxon>
        <taxon>Coleoptera</taxon>
        <taxon>Polyphaga</taxon>
        <taxon>Cucujiformia</taxon>
        <taxon>Chrysomeloidea</taxon>
        <taxon>Chrysomelidae</taxon>
        <taxon>Chrysomelinae</taxon>
        <taxon>Chrysomelini</taxon>
        <taxon>Phaedon</taxon>
    </lineage>
</organism>
<name>A0A9N9SAP4_PHACE</name>
<dbReference type="Proteomes" id="UP001153737">
    <property type="component" value="Chromosome 12"/>
</dbReference>
<evidence type="ECO:0000313" key="2">
    <source>
        <dbReference type="Proteomes" id="UP001153737"/>
    </source>
</evidence>
<evidence type="ECO:0000313" key="1">
    <source>
        <dbReference type="EMBL" id="CAG9815494.1"/>
    </source>
</evidence>
<sequence length="100" mass="11153">MILDLVNLEFNQFQQEQQHSLAATDNEAAAATAVTLAAAATSQAWYQFNNDSETPNILFYSRDDESEWKSLFYPLPPRLQMILDQPVSARTAALSSSNRG</sequence>
<gene>
    <name evidence="1" type="ORF">PHAECO_LOCUS3040</name>
</gene>
<protein>
    <submittedName>
        <fullName evidence="1">Uncharacterized protein</fullName>
    </submittedName>
</protein>
<accession>A0A9N9SAP4</accession>
<dbReference type="EMBL" id="OU896718">
    <property type="protein sequence ID" value="CAG9815494.1"/>
    <property type="molecule type" value="Genomic_DNA"/>
</dbReference>
<reference evidence="1" key="1">
    <citation type="submission" date="2022-01" db="EMBL/GenBank/DDBJ databases">
        <authorList>
            <person name="King R."/>
        </authorList>
    </citation>
    <scope>NUCLEOTIDE SEQUENCE</scope>
</reference>
<keyword evidence="2" id="KW-1185">Reference proteome</keyword>
<dbReference type="AlphaFoldDB" id="A0A9N9SAP4"/>
<reference evidence="1" key="2">
    <citation type="submission" date="2022-10" db="EMBL/GenBank/DDBJ databases">
        <authorList>
            <consortium name="ENA_rothamsted_submissions"/>
            <consortium name="culmorum"/>
            <person name="King R."/>
        </authorList>
    </citation>
    <scope>NUCLEOTIDE SEQUENCE</scope>
</reference>
<proteinExistence type="predicted"/>